<keyword evidence="13" id="KW-1185">Reference proteome</keyword>
<evidence type="ECO:0000256" key="9">
    <source>
        <dbReference type="ARBA" id="ARBA00030757"/>
    </source>
</evidence>
<evidence type="ECO:0000256" key="4">
    <source>
        <dbReference type="ARBA" id="ARBA00013346"/>
    </source>
</evidence>
<dbReference type="PANTHER" id="PTHR11579">
    <property type="entry name" value="PROTEIN-L-ISOASPARTATE O-METHYLTRANSFERASE"/>
    <property type="match status" value="1"/>
</dbReference>
<dbReference type="CDD" id="cd02440">
    <property type="entry name" value="AdoMet_MTases"/>
    <property type="match status" value="1"/>
</dbReference>
<evidence type="ECO:0000256" key="7">
    <source>
        <dbReference type="ARBA" id="ARBA00022679"/>
    </source>
</evidence>
<dbReference type="RefSeq" id="WP_344579260.1">
    <property type="nucleotide sequence ID" value="NZ_BAAARK010000016.1"/>
</dbReference>
<dbReference type="EC" id="2.1.1.77" evidence="3"/>
<proteinExistence type="inferred from homology"/>
<reference evidence="12 13" key="1">
    <citation type="journal article" date="2019" name="Int. J. Syst. Evol. Microbiol.">
        <title>The Global Catalogue of Microorganisms (GCM) 10K type strain sequencing project: providing services to taxonomists for standard genome sequencing and annotation.</title>
        <authorList>
            <consortium name="The Broad Institute Genomics Platform"/>
            <consortium name="The Broad Institute Genome Sequencing Center for Infectious Disease"/>
            <person name="Wu L."/>
            <person name="Ma J."/>
        </authorList>
    </citation>
    <scope>NUCLEOTIDE SEQUENCE [LARGE SCALE GENOMIC DNA]</scope>
    <source>
        <strain evidence="12 13">JCM 16374</strain>
    </source>
</reference>
<comment type="caution">
    <text evidence="12">The sequence shown here is derived from an EMBL/GenBank/DDBJ whole genome shotgun (WGS) entry which is preliminary data.</text>
</comment>
<sequence>MTNALQGHAALVQQLDERGLLSPAWRAVWQRTPRDPFLPERVWRQDVDRCRLVTTAAERTALVFADEPVVTQVDDGAEDGPGVATSSNSKPSMVARMLGLLDVRDEQQVLEIGTATGYVAALLSAHQGDQYVTSVEIDAALSAQADANLAAAGYRPRLVVTDGEHGWPAGTPYHRIIATCALRHIPHQLIKQLHPGGVLVAPRVGDFWCGSLVRLVAAEDGSATGPFTGTATYMPMRSHRAHTGDAPDTSNPRSRETAVIPQDMLTPGFALYASARVPGVTLIDGRHDEALRVWAIDGEGSGAIADADGTVTEFGDRDLWHEIETAWQEWDNLGRPAAEDFGLTVTASSEYVWLHTPGQPVRPCLAEPLGGTPEAEHG</sequence>
<protein>
    <recommendedName>
        <fullName evidence="4">Protein-L-isoaspartate O-methyltransferase</fullName>
        <ecNumber evidence="3">2.1.1.77</ecNumber>
    </recommendedName>
    <alternativeName>
        <fullName evidence="11">L-isoaspartyl protein carboxyl methyltransferase</fullName>
    </alternativeName>
    <alternativeName>
        <fullName evidence="9">Protein L-isoaspartyl methyltransferase</fullName>
    </alternativeName>
    <alternativeName>
        <fullName evidence="10">Protein-beta-aspartate methyltransferase</fullName>
    </alternativeName>
</protein>
<dbReference type="GO" id="GO:0008168">
    <property type="term" value="F:methyltransferase activity"/>
    <property type="evidence" value="ECO:0007669"/>
    <property type="project" value="UniProtKB-KW"/>
</dbReference>
<evidence type="ECO:0000313" key="13">
    <source>
        <dbReference type="Proteomes" id="UP001500994"/>
    </source>
</evidence>
<keyword evidence="5" id="KW-0963">Cytoplasm</keyword>
<dbReference type="InterPro" id="IPR029063">
    <property type="entry name" value="SAM-dependent_MTases_sf"/>
</dbReference>
<dbReference type="PANTHER" id="PTHR11579:SF0">
    <property type="entry name" value="PROTEIN-L-ISOASPARTATE(D-ASPARTATE) O-METHYLTRANSFERASE"/>
    <property type="match status" value="1"/>
</dbReference>
<evidence type="ECO:0000256" key="1">
    <source>
        <dbReference type="ARBA" id="ARBA00004496"/>
    </source>
</evidence>
<keyword evidence="8" id="KW-0949">S-adenosyl-L-methionine</keyword>
<dbReference type="GO" id="GO:0032259">
    <property type="term" value="P:methylation"/>
    <property type="evidence" value="ECO:0007669"/>
    <property type="project" value="UniProtKB-KW"/>
</dbReference>
<keyword evidence="7" id="KW-0808">Transferase</keyword>
<evidence type="ECO:0000256" key="8">
    <source>
        <dbReference type="ARBA" id="ARBA00022691"/>
    </source>
</evidence>
<name>A0ABN3S9U1_9ACTN</name>
<comment type="similarity">
    <text evidence="2">Belongs to the methyltransferase superfamily. L-isoaspartyl/D-aspartyl protein methyltransferase family.</text>
</comment>
<organism evidence="12 13">
    <name type="scientific">Streptomyces lunalinharesii</name>
    <dbReference type="NCBI Taxonomy" id="333384"/>
    <lineage>
        <taxon>Bacteria</taxon>
        <taxon>Bacillati</taxon>
        <taxon>Actinomycetota</taxon>
        <taxon>Actinomycetes</taxon>
        <taxon>Kitasatosporales</taxon>
        <taxon>Streptomycetaceae</taxon>
        <taxon>Streptomyces</taxon>
    </lineage>
</organism>
<evidence type="ECO:0000256" key="11">
    <source>
        <dbReference type="ARBA" id="ARBA00031350"/>
    </source>
</evidence>
<evidence type="ECO:0000256" key="5">
    <source>
        <dbReference type="ARBA" id="ARBA00022490"/>
    </source>
</evidence>
<evidence type="ECO:0000313" key="12">
    <source>
        <dbReference type="EMBL" id="GAA2671435.1"/>
    </source>
</evidence>
<evidence type="ECO:0000256" key="2">
    <source>
        <dbReference type="ARBA" id="ARBA00005369"/>
    </source>
</evidence>
<dbReference type="EMBL" id="BAAARK010000016">
    <property type="protein sequence ID" value="GAA2671435.1"/>
    <property type="molecule type" value="Genomic_DNA"/>
</dbReference>
<dbReference type="SUPFAM" id="SSF53335">
    <property type="entry name" value="S-adenosyl-L-methionine-dependent methyltransferases"/>
    <property type="match status" value="1"/>
</dbReference>
<evidence type="ECO:0000256" key="6">
    <source>
        <dbReference type="ARBA" id="ARBA00022603"/>
    </source>
</evidence>
<dbReference type="Proteomes" id="UP001500994">
    <property type="component" value="Unassembled WGS sequence"/>
</dbReference>
<accession>A0ABN3S9U1</accession>
<comment type="subcellular location">
    <subcellularLocation>
        <location evidence="1">Cytoplasm</location>
    </subcellularLocation>
</comment>
<keyword evidence="6 12" id="KW-0489">Methyltransferase</keyword>
<dbReference type="Pfam" id="PF01135">
    <property type="entry name" value="PCMT"/>
    <property type="match status" value="1"/>
</dbReference>
<dbReference type="Gene3D" id="3.40.50.150">
    <property type="entry name" value="Vaccinia Virus protein VP39"/>
    <property type="match status" value="1"/>
</dbReference>
<gene>
    <name evidence="12" type="ORF">GCM10009864_47160</name>
</gene>
<evidence type="ECO:0000256" key="10">
    <source>
        <dbReference type="ARBA" id="ARBA00031323"/>
    </source>
</evidence>
<dbReference type="InterPro" id="IPR000682">
    <property type="entry name" value="PCMT"/>
</dbReference>
<evidence type="ECO:0000256" key="3">
    <source>
        <dbReference type="ARBA" id="ARBA00011890"/>
    </source>
</evidence>